<dbReference type="EMBL" id="BROH01000013">
    <property type="protein sequence ID" value="GKY89576.1"/>
    <property type="molecule type" value="Genomic_DNA"/>
</dbReference>
<gene>
    <name evidence="1" type="ORF">STA1M1_34450</name>
</gene>
<name>A0ABQ5LZ88_9RHOB</name>
<evidence type="ECO:0008006" key="3">
    <source>
        <dbReference type="Google" id="ProtNLM"/>
    </source>
</evidence>
<accession>A0ABQ5LZ88</accession>
<proteinExistence type="predicted"/>
<sequence length="135" mass="15006">MSKFLIPDGRYLLTAAMDDRVRHMARAPDRAGERAHPIFAFVAALGGLGLKIADLSAALGLAFERGPVLARCRLSYDAPLLVDRSYDVRAEIDDLQRKPSRVFGAADHLHLSIRLRDERPYSRARLHIVYPAGEA</sequence>
<evidence type="ECO:0000313" key="1">
    <source>
        <dbReference type="EMBL" id="GKY89576.1"/>
    </source>
</evidence>
<dbReference type="RefSeq" id="WP_281843599.1">
    <property type="nucleotide sequence ID" value="NZ_BROH01000013.1"/>
</dbReference>
<protein>
    <recommendedName>
        <fullName evidence="3">MaoC-like domain-containing protein</fullName>
    </recommendedName>
</protein>
<dbReference type="Proteomes" id="UP001144205">
    <property type="component" value="Unassembled WGS sequence"/>
</dbReference>
<comment type="caution">
    <text evidence="1">The sequence shown here is derived from an EMBL/GenBank/DDBJ whole genome shotgun (WGS) entry which is preliminary data.</text>
</comment>
<reference evidence="1" key="1">
    <citation type="journal article" date="2023" name="Int. J. Syst. Evol. Microbiol.">
        <title>Sinisalibacter aestuarii sp. nov., isolated from estuarine sediment of the Arakawa River.</title>
        <authorList>
            <person name="Arafat S.T."/>
            <person name="Hirano S."/>
            <person name="Sato A."/>
            <person name="Takeuchi K."/>
            <person name="Yasuda T."/>
            <person name="Terahara T."/>
            <person name="Hamada M."/>
            <person name="Kobayashi T."/>
        </authorList>
    </citation>
    <scope>NUCLEOTIDE SEQUENCE</scope>
    <source>
        <strain evidence="1">B-399</strain>
    </source>
</reference>
<keyword evidence="2" id="KW-1185">Reference proteome</keyword>
<organism evidence="1 2">
    <name type="scientific">Sinisalibacter aestuarii</name>
    <dbReference type="NCBI Taxonomy" id="2949426"/>
    <lineage>
        <taxon>Bacteria</taxon>
        <taxon>Pseudomonadati</taxon>
        <taxon>Pseudomonadota</taxon>
        <taxon>Alphaproteobacteria</taxon>
        <taxon>Rhodobacterales</taxon>
        <taxon>Roseobacteraceae</taxon>
        <taxon>Sinisalibacter</taxon>
    </lineage>
</organism>
<evidence type="ECO:0000313" key="2">
    <source>
        <dbReference type="Proteomes" id="UP001144205"/>
    </source>
</evidence>